<evidence type="ECO:0000313" key="3">
    <source>
        <dbReference type="Proteomes" id="UP000655225"/>
    </source>
</evidence>
<keyword evidence="3" id="KW-1185">Reference proteome</keyword>
<feature type="compositionally biased region" description="Polar residues" evidence="1">
    <location>
        <begin position="130"/>
        <end position="150"/>
    </location>
</feature>
<evidence type="ECO:0000313" key="2">
    <source>
        <dbReference type="EMBL" id="KAF8403394.1"/>
    </source>
</evidence>
<name>A0A834Z9F3_TETSI</name>
<dbReference type="AlphaFoldDB" id="A0A834Z9F3"/>
<feature type="region of interest" description="Disordered" evidence="1">
    <location>
        <begin position="130"/>
        <end position="157"/>
    </location>
</feature>
<dbReference type="Proteomes" id="UP000655225">
    <property type="component" value="Unassembled WGS sequence"/>
</dbReference>
<feature type="region of interest" description="Disordered" evidence="1">
    <location>
        <begin position="32"/>
        <end position="53"/>
    </location>
</feature>
<dbReference type="OrthoDB" id="1899623at2759"/>
<feature type="compositionally biased region" description="Basic and acidic residues" evidence="1">
    <location>
        <begin position="32"/>
        <end position="41"/>
    </location>
</feature>
<protein>
    <submittedName>
        <fullName evidence="2">Uncharacterized protein</fullName>
    </submittedName>
</protein>
<comment type="caution">
    <text evidence="2">The sequence shown here is derived from an EMBL/GenBank/DDBJ whole genome shotgun (WGS) entry which is preliminary data.</text>
</comment>
<evidence type="ECO:0000256" key="1">
    <source>
        <dbReference type="SAM" id="MobiDB-lite"/>
    </source>
</evidence>
<dbReference type="PANTHER" id="PTHR34210">
    <property type="entry name" value="OS01G0252900 PROTEIN"/>
    <property type="match status" value="1"/>
</dbReference>
<accession>A0A834Z9F3</accession>
<sequence>MIESVMKVKMSKLMALKMVSCTKRFQGQRLDPKLGLDKQVNEDPGAQPHEQDMEIGYEDNTLPQTVEGLEHKFLDDIMKLTKEQSDAEDVENARHREKIREINAQYQEKLTVLRACHANKRENFLHRESQAQQHKYQQSRISHYSNSMGPSDTHRYGGAASRAAVNEAHQAYATDQFDSYRDVL</sequence>
<proteinExistence type="predicted"/>
<dbReference type="EMBL" id="JABCRI010000007">
    <property type="protein sequence ID" value="KAF8403394.1"/>
    <property type="molecule type" value="Genomic_DNA"/>
</dbReference>
<gene>
    <name evidence="2" type="ORF">HHK36_011496</name>
</gene>
<dbReference type="PANTHER" id="PTHR34210:SF4">
    <property type="match status" value="1"/>
</dbReference>
<organism evidence="2 3">
    <name type="scientific">Tetracentron sinense</name>
    <name type="common">Spur-leaf</name>
    <dbReference type="NCBI Taxonomy" id="13715"/>
    <lineage>
        <taxon>Eukaryota</taxon>
        <taxon>Viridiplantae</taxon>
        <taxon>Streptophyta</taxon>
        <taxon>Embryophyta</taxon>
        <taxon>Tracheophyta</taxon>
        <taxon>Spermatophyta</taxon>
        <taxon>Magnoliopsida</taxon>
        <taxon>Trochodendrales</taxon>
        <taxon>Trochodendraceae</taxon>
        <taxon>Tetracentron</taxon>
    </lineage>
</organism>
<reference evidence="2 3" key="1">
    <citation type="submission" date="2020-04" db="EMBL/GenBank/DDBJ databases">
        <title>Plant Genome Project.</title>
        <authorList>
            <person name="Zhang R.-G."/>
        </authorList>
    </citation>
    <scope>NUCLEOTIDE SEQUENCE [LARGE SCALE GENOMIC DNA]</scope>
    <source>
        <strain evidence="2">YNK0</strain>
        <tissue evidence="2">Leaf</tissue>
    </source>
</reference>